<evidence type="ECO:0000256" key="3">
    <source>
        <dbReference type="ARBA" id="ARBA00023204"/>
    </source>
</evidence>
<name>A0A9P6VD88_9HELO</name>
<organism evidence="8 9">
    <name type="scientific">Hyphodiscus hymeniophilus</name>
    <dbReference type="NCBI Taxonomy" id="353542"/>
    <lineage>
        <taxon>Eukaryota</taxon>
        <taxon>Fungi</taxon>
        <taxon>Dikarya</taxon>
        <taxon>Ascomycota</taxon>
        <taxon>Pezizomycotina</taxon>
        <taxon>Leotiomycetes</taxon>
        <taxon>Helotiales</taxon>
        <taxon>Hyphodiscaceae</taxon>
        <taxon>Hyphodiscus</taxon>
    </lineage>
</organism>
<feature type="compositionally biased region" description="Basic and acidic residues" evidence="6">
    <location>
        <begin position="653"/>
        <end position="662"/>
    </location>
</feature>
<evidence type="ECO:0000256" key="5">
    <source>
        <dbReference type="ARBA" id="ARBA00044757"/>
    </source>
</evidence>
<dbReference type="GO" id="GO:0030870">
    <property type="term" value="C:Mre11 complex"/>
    <property type="evidence" value="ECO:0007669"/>
    <property type="project" value="InterPro"/>
</dbReference>
<proteinExistence type="inferred from homology"/>
<reference evidence="8" key="1">
    <citation type="submission" date="2019-07" db="EMBL/GenBank/DDBJ databases">
        <title>Hyphodiscus hymeniophilus genome sequencing and assembly.</title>
        <authorList>
            <person name="Kramer G."/>
            <person name="Nodwell J."/>
        </authorList>
    </citation>
    <scope>NUCLEOTIDE SEQUENCE</scope>
    <source>
        <strain evidence="8">ATCC 34498</strain>
    </source>
</reference>
<dbReference type="Gene3D" id="2.60.200.20">
    <property type="match status" value="1"/>
</dbReference>
<comment type="similarity">
    <text evidence="5">Belongs to the Nibrin family.</text>
</comment>
<dbReference type="Gene3D" id="3.40.50.10980">
    <property type="entry name" value="Nibrin, BRCT2 domain"/>
    <property type="match status" value="1"/>
</dbReference>
<dbReference type="CDD" id="cd22667">
    <property type="entry name" value="FHA_NBN"/>
    <property type="match status" value="1"/>
</dbReference>
<feature type="compositionally biased region" description="Low complexity" evidence="6">
    <location>
        <begin position="706"/>
        <end position="721"/>
    </location>
</feature>
<dbReference type="GO" id="GO:0007095">
    <property type="term" value="P:mitotic G2 DNA damage checkpoint signaling"/>
    <property type="evidence" value="ECO:0007669"/>
    <property type="project" value="InterPro"/>
</dbReference>
<feature type="region of interest" description="Disordered" evidence="6">
    <location>
        <begin position="681"/>
        <end position="830"/>
    </location>
</feature>
<comment type="caution">
    <text evidence="8">The sequence shown here is derived from an EMBL/GenBank/DDBJ whole genome shotgun (WGS) entry which is preliminary data.</text>
</comment>
<dbReference type="PROSITE" id="PS50006">
    <property type="entry name" value="FHA_DOMAIN"/>
    <property type="match status" value="1"/>
</dbReference>
<dbReference type="InterPro" id="IPR040227">
    <property type="entry name" value="Nibrin-rel"/>
</dbReference>
<keyword evidence="2" id="KW-0227">DNA damage</keyword>
<dbReference type="AlphaFoldDB" id="A0A9P6VD88"/>
<feature type="region of interest" description="Disordered" evidence="6">
    <location>
        <begin position="533"/>
        <end position="560"/>
    </location>
</feature>
<dbReference type="InterPro" id="IPR008984">
    <property type="entry name" value="SMAD_FHA_dom_sf"/>
</dbReference>
<dbReference type="Pfam" id="PF16508">
    <property type="entry name" value="NIBRIN_BRCT_II"/>
    <property type="match status" value="1"/>
</dbReference>
<gene>
    <name evidence="8" type="ORF">D0Z07_8660</name>
</gene>
<dbReference type="InterPro" id="IPR032429">
    <property type="entry name" value="Nibrin_BRCT2"/>
</dbReference>
<dbReference type="OrthoDB" id="552194at2759"/>
<dbReference type="EMBL" id="VNKQ01000018">
    <property type="protein sequence ID" value="KAG0645441.1"/>
    <property type="molecule type" value="Genomic_DNA"/>
</dbReference>
<sequence>MWVLETEGDALQGKKLWLPPGKKYIFGRTSVEGIVLTACVAGHFVIANKTISRQHLVVEVGSTASADGSPPSPPLTHDVNSRSTLTLTDLKTKIGTLVNGEQIRGKSHVVSGPDNVVTLGKYEYHFTFTWVPVNLTFSFTAKEARAGPFTALYERLGPFDIKVLPEFKRGITTHLVAKKRNTSKGLQALIDGKYIVHDDSYIKALVVACTAANNESKSPLEIDFDGNFPDPLEYLPPRGGEPTQRDASAYSPNPVRQNMFEGYTFVFYEKRQYENLQAPIFDGGGKAVIHDVVAYETTVEEFVGLVKKDAGEKGLGSFEDGSEGKGVVVVRFNPSEGTGSDWYTNFNNEVSLRLDHRLIMQNEFLDAILGTDASVLRRPLEFVQSGVVAPPSVETAISPQLVQRSPPRVSAASTAAHMAPPPQTTRRAASRRLNLDAINPGFDEEYNGPSAMRGVVPELVEDDPALAVEFQSQSLFVSQDTRGDREDELPTVTERSGRKRGTPPIDYEEDDEDIMDNVAPAAQAFKKRKLAAEAARRGRGESTPPPAIQAKRVSKSENKPTRVRKEINFEEVLVQKQAEDAQKAEELARAEREPLEETLDGLPIEDIRNLAIIEEMVVARRGPPPRTALHADESDRWDERWNGRRNFKKFRRRGADSNDRRGASRVIVQLEEVKKKDFGIGDEYWLEDADTQRRKKKGKGKNTQDTQSQARQRQRPQARTGRSLENSGTEEDDDFSFRNNEDAPVAAGSDADTGTSTQNPAARSQRGTKLADKTNESQNLPAQKGKRAAATTLVKPAPAKKAKPAPLAVVASDDDSDDDDGLKFRFARRK</sequence>
<dbReference type="Proteomes" id="UP000785200">
    <property type="component" value="Unassembled WGS sequence"/>
</dbReference>
<evidence type="ECO:0000259" key="7">
    <source>
        <dbReference type="PROSITE" id="PS50006"/>
    </source>
</evidence>
<feature type="domain" description="FHA" evidence="7">
    <location>
        <begin position="24"/>
        <end position="103"/>
    </location>
</feature>
<feature type="compositionally biased region" description="Polar residues" evidence="6">
    <location>
        <begin position="752"/>
        <end position="767"/>
    </location>
</feature>
<protein>
    <recommendedName>
        <fullName evidence="7">FHA domain-containing protein</fullName>
    </recommendedName>
</protein>
<dbReference type="PANTHER" id="PTHR12162">
    <property type="entry name" value="NIBRIN-RELATED"/>
    <property type="match status" value="1"/>
</dbReference>
<dbReference type="PANTHER" id="PTHR12162:SF0">
    <property type="entry name" value="NIBRIN"/>
    <property type="match status" value="1"/>
</dbReference>
<keyword evidence="3" id="KW-0234">DNA repair</keyword>
<dbReference type="SUPFAM" id="SSF49879">
    <property type="entry name" value="SMAD/FHA domain"/>
    <property type="match status" value="1"/>
</dbReference>
<comment type="subcellular location">
    <subcellularLocation>
        <location evidence="1">Nucleus</location>
    </subcellularLocation>
</comment>
<keyword evidence="9" id="KW-1185">Reference proteome</keyword>
<feature type="compositionally biased region" description="Low complexity" evidence="6">
    <location>
        <begin position="788"/>
        <end position="797"/>
    </location>
</feature>
<dbReference type="InterPro" id="IPR000253">
    <property type="entry name" value="FHA_dom"/>
</dbReference>
<evidence type="ECO:0000256" key="6">
    <source>
        <dbReference type="SAM" id="MobiDB-lite"/>
    </source>
</evidence>
<evidence type="ECO:0000256" key="1">
    <source>
        <dbReference type="ARBA" id="ARBA00004123"/>
    </source>
</evidence>
<evidence type="ECO:0000256" key="2">
    <source>
        <dbReference type="ARBA" id="ARBA00022763"/>
    </source>
</evidence>
<feature type="region of interest" description="Disordered" evidence="6">
    <location>
        <begin position="647"/>
        <end position="668"/>
    </location>
</feature>
<dbReference type="Pfam" id="PF00498">
    <property type="entry name" value="FHA"/>
    <property type="match status" value="1"/>
</dbReference>
<dbReference type="GO" id="GO:0000724">
    <property type="term" value="P:double-strand break repair via homologous recombination"/>
    <property type="evidence" value="ECO:0007669"/>
    <property type="project" value="TreeGrafter"/>
</dbReference>
<evidence type="ECO:0000313" key="8">
    <source>
        <dbReference type="EMBL" id="KAG0645441.1"/>
    </source>
</evidence>
<evidence type="ECO:0000313" key="9">
    <source>
        <dbReference type="Proteomes" id="UP000785200"/>
    </source>
</evidence>
<dbReference type="GO" id="GO:0003684">
    <property type="term" value="F:damaged DNA binding"/>
    <property type="evidence" value="ECO:0007669"/>
    <property type="project" value="TreeGrafter"/>
</dbReference>
<accession>A0A9P6VD88</accession>
<evidence type="ECO:0000256" key="4">
    <source>
        <dbReference type="ARBA" id="ARBA00023242"/>
    </source>
</evidence>
<feature type="region of interest" description="Disordered" evidence="6">
    <location>
        <begin position="479"/>
        <end position="510"/>
    </location>
</feature>
<dbReference type="InterPro" id="IPR043014">
    <property type="entry name" value="Nibrin_BRCT2_sf"/>
</dbReference>
<keyword evidence="4" id="KW-0539">Nucleus</keyword>